<dbReference type="Proteomes" id="UP000031327">
    <property type="component" value="Unassembled WGS sequence"/>
</dbReference>
<name>A0A0C1MN44_9GAMM</name>
<dbReference type="RefSeq" id="WP_039610495.1">
    <property type="nucleotide sequence ID" value="NZ_JWIC01000007.1"/>
</dbReference>
<sequence length="68" mass="7767">MLCYENTISQLNFIEPQSLCDYDLINEVAGSEDLTSILTTLLFDDTLSSDLKNQVKRQLRVLKASKRN</sequence>
<proteinExistence type="predicted"/>
<evidence type="ECO:0000313" key="1">
    <source>
        <dbReference type="EMBL" id="KID55923.1"/>
    </source>
</evidence>
<comment type="caution">
    <text evidence="1">The sequence shown here is derived from an EMBL/GenBank/DDBJ whole genome shotgun (WGS) entry which is preliminary data.</text>
</comment>
<protein>
    <submittedName>
        <fullName evidence="1">Uncharacterized protein</fullName>
    </submittedName>
</protein>
<dbReference type="OrthoDB" id="6315101at2"/>
<evidence type="ECO:0000313" key="2">
    <source>
        <dbReference type="Proteomes" id="UP000031327"/>
    </source>
</evidence>
<reference evidence="1 2" key="1">
    <citation type="submission" date="2014-12" db="EMBL/GenBank/DDBJ databases">
        <title>Draft Genome Sequence of Pseudoalteromonas luteoviolacea HI1.</title>
        <authorList>
            <person name="Asahina A.Y."/>
            <person name="Hadfield M.G."/>
        </authorList>
    </citation>
    <scope>NUCLEOTIDE SEQUENCE [LARGE SCALE GENOMIC DNA]</scope>
    <source>
        <strain evidence="1 2">HI1</strain>
    </source>
</reference>
<accession>A0A0C1MN44</accession>
<gene>
    <name evidence="1" type="ORF">JF50_16425</name>
</gene>
<organism evidence="1 2">
    <name type="scientific">Pseudoalteromonas luteoviolacea</name>
    <dbReference type="NCBI Taxonomy" id="43657"/>
    <lineage>
        <taxon>Bacteria</taxon>
        <taxon>Pseudomonadati</taxon>
        <taxon>Pseudomonadota</taxon>
        <taxon>Gammaproteobacteria</taxon>
        <taxon>Alteromonadales</taxon>
        <taxon>Pseudoalteromonadaceae</taxon>
        <taxon>Pseudoalteromonas</taxon>
    </lineage>
</organism>
<dbReference type="AlphaFoldDB" id="A0A0C1MN44"/>
<dbReference type="EMBL" id="JWIC01000007">
    <property type="protein sequence ID" value="KID55923.1"/>
    <property type="molecule type" value="Genomic_DNA"/>
</dbReference>